<name>A0A9P1IP09_9PELO</name>
<proteinExistence type="predicted"/>
<keyword evidence="4" id="KW-1185">Reference proteome</keyword>
<gene>
    <name evidence="3" type="ORF">CAMP_LOCUS11922</name>
</gene>
<feature type="region of interest" description="Disordered" evidence="1">
    <location>
        <begin position="83"/>
        <end position="126"/>
    </location>
</feature>
<accession>A0A9P1IP09</accession>
<dbReference type="Proteomes" id="UP001152747">
    <property type="component" value="Unassembled WGS sequence"/>
</dbReference>
<keyword evidence="2" id="KW-0732">Signal</keyword>
<evidence type="ECO:0000313" key="3">
    <source>
        <dbReference type="EMBL" id="CAI5449285.1"/>
    </source>
</evidence>
<feature type="compositionally biased region" description="Low complexity" evidence="1">
    <location>
        <begin position="106"/>
        <end position="122"/>
    </location>
</feature>
<evidence type="ECO:0000256" key="2">
    <source>
        <dbReference type="SAM" id="SignalP"/>
    </source>
</evidence>
<dbReference type="EMBL" id="CANHGI010000004">
    <property type="protein sequence ID" value="CAI5449285.1"/>
    <property type="molecule type" value="Genomic_DNA"/>
</dbReference>
<reference evidence="3" key="1">
    <citation type="submission" date="2022-11" db="EMBL/GenBank/DDBJ databases">
        <authorList>
            <person name="Kikuchi T."/>
        </authorList>
    </citation>
    <scope>NUCLEOTIDE SEQUENCE</scope>
    <source>
        <strain evidence="3">PS1010</strain>
    </source>
</reference>
<protein>
    <submittedName>
        <fullName evidence="3">Uncharacterized protein</fullName>
    </submittedName>
</protein>
<organism evidence="3 4">
    <name type="scientific">Caenorhabditis angaria</name>
    <dbReference type="NCBI Taxonomy" id="860376"/>
    <lineage>
        <taxon>Eukaryota</taxon>
        <taxon>Metazoa</taxon>
        <taxon>Ecdysozoa</taxon>
        <taxon>Nematoda</taxon>
        <taxon>Chromadorea</taxon>
        <taxon>Rhabditida</taxon>
        <taxon>Rhabditina</taxon>
        <taxon>Rhabditomorpha</taxon>
        <taxon>Rhabditoidea</taxon>
        <taxon>Rhabditidae</taxon>
        <taxon>Peloderinae</taxon>
        <taxon>Caenorhabditis</taxon>
    </lineage>
</organism>
<dbReference type="AlphaFoldDB" id="A0A9P1IP09"/>
<feature type="chain" id="PRO_5040222764" evidence="2">
    <location>
        <begin position="16"/>
        <end position="152"/>
    </location>
</feature>
<evidence type="ECO:0000256" key="1">
    <source>
        <dbReference type="SAM" id="MobiDB-lite"/>
    </source>
</evidence>
<feature type="signal peptide" evidence="2">
    <location>
        <begin position="1"/>
        <end position="15"/>
    </location>
</feature>
<dbReference type="OrthoDB" id="5841338at2759"/>
<evidence type="ECO:0000313" key="4">
    <source>
        <dbReference type="Proteomes" id="UP001152747"/>
    </source>
</evidence>
<comment type="caution">
    <text evidence="3">The sequence shown here is derived from an EMBL/GenBank/DDBJ whole genome shotgun (WGS) entry which is preliminary data.</text>
</comment>
<sequence>MFIATILSLFALAGSAPVTGPDFNNIQYLHNISLTYQNGSLQGLNTIDGLSGVDSTMAQSLKDAINLALPGYLNSTSTGAPLNLMNSTSTSSSSQNLRNKRQAMNSTVSSTTTAAPSVTTSTQPYGTDEEFYARTDLVHFQVNIDDLEGSGN</sequence>